<keyword evidence="3" id="KW-1185">Reference proteome</keyword>
<dbReference type="InterPro" id="IPR010730">
    <property type="entry name" value="HET"/>
</dbReference>
<reference evidence="2" key="1">
    <citation type="journal article" date="2020" name="Stud. Mycol.">
        <title>101 Dothideomycetes genomes: a test case for predicting lifestyles and emergence of pathogens.</title>
        <authorList>
            <person name="Haridas S."/>
            <person name="Albert R."/>
            <person name="Binder M."/>
            <person name="Bloem J."/>
            <person name="Labutti K."/>
            <person name="Salamov A."/>
            <person name="Andreopoulos B."/>
            <person name="Baker S."/>
            <person name="Barry K."/>
            <person name="Bills G."/>
            <person name="Bluhm B."/>
            <person name="Cannon C."/>
            <person name="Castanera R."/>
            <person name="Culley D."/>
            <person name="Daum C."/>
            <person name="Ezra D."/>
            <person name="Gonzalez J."/>
            <person name="Henrissat B."/>
            <person name="Kuo A."/>
            <person name="Liang C."/>
            <person name="Lipzen A."/>
            <person name="Lutzoni F."/>
            <person name="Magnuson J."/>
            <person name="Mondo S."/>
            <person name="Nolan M."/>
            <person name="Ohm R."/>
            <person name="Pangilinan J."/>
            <person name="Park H.-J."/>
            <person name="Ramirez L."/>
            <person name="Alfaro M."/>
            <person name="Sun H."/>
            <person name="Tritt A."/>
            <person name="Yoshinaga Y."/>
            <person name="Zwiers L.-H."/>
            <person name="Turgeon B."/>
            <person name="Goodwin S."/>
            <person name="Spatafora J."/>
            <person name="Crous P."/>
            <person name="Grigoriev I."/>
        </authorList>
    </citation>
    <scope>NUCLEOTIDE SEQUENCE</scope>
    <source>
        <strain evidence="2">CBS 123094</strain>
    </source>
</reference>
<evidence type="ECO:0000313" key="3">
    <source>
        <dbReference type="Proteomes" id="UP000799779"/>
    </source>
</evidence>
<dbReference type="AlphaFoldDB" id="A0A6A5W7F1"/>
<dbReference type="EMBL" id="ML977696">
    <property type="protein sequence ID" value="KAF1993566.1"/>
    <property type="molecule type" value="Genomic_DNA"/>
</dbReference>
<evidence type="ECO:0000259" key="1">
    <source>
        <dbReference type="Pfam" id="PF06985"/>
    </source>
</evidence>
<dbReference type="OrthoDB" id="20872at2759"/>
<dbReference type="Proteomes" id="UP000799779">
    <property type="component" value="Unassembled WGS sequence"/>
</dbReference>
<dbReference type="Pfam" id="PF06985">
    <property type="entry name" value="HET"/>
    <property type="match status" value="1"/>
</dbReference>
<feature type="domain" description="Heterokaryon incompatibility" evidence="1">
    <location>
        <begin position="22"/>
        <end position="111"/>
    </location>
</feature>
<dbReference type="PANTHER" id="PTHR10622">
    <property type="entry name" value="HET DOMAIN-CONTAINING PROTEIN"/>
    <property type="match status" value="1"/>
</dbReference>
<proteinExistence type="predicted"/>
<dbReference type="PANTHER" id="PTHR10622:SF10">
    <property type="entry name" value="HET DOMAIN-CONTAINING PROTEIN"/>
    <property type="match status" value="1"/>
</dbReference>
<evidence type="ECO:0000313" key="2">
    <source>
        <dbReference type="EMBL" id="KAF1993566.1"/>
    </source>
</evidence>
<sequence>MRLVHSTTLCLIEFGEADIPPYAILSHRWGKDEISFQDMSCPNADRKAGYQKIKDFCRTAAEDGFEYVWVDTCCIDKTNSSELSEAINSMYRWYKDSEVCYAYLSDVDSGEDPHAPDSSFSRSRWFSRGWTLQELIAPSIVMFYGSGWKEIGTNSSLRDVIEAVTGIHAAAFLGDHKDLRYFSIAQRMSWAANRKTTRTEDLAYCLLGLFDISMPMLYGEGEGAFIRLQEEIIKVSDDPTIFAWRSNSVWDWNGGLLARSPSCFRNSRSIVRSDDSNTPSFALTNKGLRIQLPLYEFDK</sequence>
<accession>A0A6A5W7F1</accession>
<name>A0A6A5W7F1_9PLEO</name>
<gene>
    <name evidence="2" type="ORF">P154DRAFT_477349</name>
</gene>
<protein>
    <submittedName>
        <fullName evidence="2">HET-domain-containing protein</fullName>
    </submittedName>
</protein>
<feature type="non-terminal residue" evidence="2">
    <location>
        <position position="299"/>
    </location>
</feature>
<organism evidence="2 3">
    <name type="scientific">Amniculicola lignicola CBS 123094</name>
    <dbReference type="NCBI Taxonomy" id="1392246"/>
    <lineage>
        <taxon>Eukaryota</taxon>
        <taxon>Fungi</taxon>
        <taxon>Dikarya</taxon>
        <taxon>Ascomycota</taxon>
        <taxon>Pezizomycotina</taxon>
        <taxon>Dothideomycetes</taxon>
        <taxon>Pleosporomycetidae</taxon>
        <taxon>Pleosporales</taxon>
        <taxon>Amniculicolaceae</taxon>
        <taxon>Amniculicola</taxon>
    </lineage>
</organism>